<sequence>MNLSCPAVSQIWSLTVVPPRSSVRILKSTPIVLMNDSMKVLSTNRRSKLDFPAPVFPINMNFIRKS</sequence>
<accession>A0A6B2LWR3</accession>
<dbReference type="EMBL" id="GIBP01012555">
    <property type="protein sequence ID" value="NDV41524.1"/>
    <property type="molecule type" value="Transcribed_RNA"/>
</dbReference>
<dbReference type="AlphaFoldDB" id="A0A6B2LWR3"/>
<name>A0A6B2LWR3_9EUKA</name>
<protein>
    <submittedName>
        <fullName evidence="1">Uncharacterized protein</fullName>
    </submittedName>
</protein>
<proteinExistence type="predicted"/>
<evidence type="ECO:0000313" key="1">
    <source>
        <dbReference type="EMBL" id="NDV41524.1"/>
    </source>
</evidence>
<organism evidence="1">
    <name type="scientific">Arcella intermedia</name>
    <dbReference type="NCBI Taxonomy" id="1963864"/>
    <lineage>
        <taxon>Eukaryota</taxon>
        <taxon>Amoebozoa</taxon>
        <taxon>Tubulinea</taxon>
        <taxon>Elardia</taxon>
        <taxon>Arcellinida</taxon>
        <taxon>Sphaerothecina</taxon>
        <taxon>Arcellidae</taxon>
        <taxon>Arcella</taxon>
    </lineage>
</organism>
<reference evidence="1" key="1">
    <citation type="journal article" date="2020" name="J. Eukaryot. Microbiol.">
        <title>De novo Sequencing, Assembly and Annotation of the Transcriptome for the Free-Living Testate Amoeba Arcella intermedia.</title>
        <authorList>
            <person name="Ribeiro G.M."/>
            <person name="Porfirio-Sousa A.L."/>
            <person name="Maurer-Alcala X.X."/>
            <person name="Katz L.A."/>
            <person name="Lahr D.J.G."/>
        </authorList>
    </citation>
    <scope>NUCLEOTIDE SEQUENCE</scope>
</reference>